<feature type="domain" description="C2H2-type" evidence="8">
    <location>
        <begin position="27"/>
        <end position="53"/>
    </location>
</feature>
<protein>
    <submittedName>
        <fullName evidence="9">ZFP27 protein</fullName>
    </submittedName>
</protein>
<organism evidence="9 10">
    <name type="scientific">Hippolais icterina</name>
    <name type="common">icterine warbler</name>
    <dbReference type="NCBI Taxonomy" id="68497"/>
    <lineage>
        <taxon>Eukaryota</taxon>
        <taxon>Metazoa</taxon>
        <taxon>Chordata</taxon>
        <taxon>Craniata</taxon>
        <taxon>Vertebrata</taxon>
        <taxon>Euteleostomi</taxon>
        <taxon>Archelosauria</taxon>
        <taxon>Archosauria</taxon>
        <taxon>Dinosauria</taxon>
        <taxon>Saurischia</taxon>
        <taxon>Theropoda</taxon>
        <taxon>Coelurosauria</taxon>
        <taxon>Aves</taxon>
        <taxon>Neognathae</taxon>
        <taxon>Neoaves</taxon>
        <taxon>Telluraves</taxon>
        <taxon>Australaves</taxon>
        <taxon>Passeriformes</taxon>
        <taxon>Sylvioidea</taxon>
        <taxon>Sylviidae</taxon>
        <taxon>Acrocephalinae</taxon>
        <taxon>Hippolais</taxon>
    </lineage>
</organism>
<evidence type="ECO:0000313" key="9">
    <source>
        <dbReference type="EMBL" id="NXR46675.1"/>
    </source>
</evidence>
<dbReference type="FunFam" id="3.30.160.60:FF:000038">
    <property type="entry name" value="Zinc finger protein 624"/>
    <property type="match status" value="1"/>
</dbReference>
<dbReference type="GO" id="GO:0008270">
    <property type="term" value="F:zinc ion binding"/>
    <property type="evidence" value="ECO:0007669"/>
    <property type="project" value="UniProtKB-KW"/>
</dbReference>
<dbReference type="EMBL" id="VWYN01006680">
    <property type="protein sequence ID" value="NXR46675.1"/>
    <property type="molecule type" value="Genomic_DNA"/>
</dbReference>
<dbReference type="Proteomes" id="UP000527178">
    <property type="component" value="Unassembled WGS sequence"/>
</dbReference>
<dbReference type="GO" id="GO:0005634">
    <property type="term" value="C:nucleus"/>
    <property type="evidence" value="ECO:0007669"/>
    <property type="project" value="UniProtKB-SubCell"/>
</dbReference>
<keyword evidence="10" id="KW-1185">Reference proteome</keyword>
<dbReference type="PANTHER" id="PTHR23226">
    <property type="entry name" value="ZINC FINGER AND SCAN DOMAIN-CONTAINING"/>
    <property type="match status" value="1"/>
</dbReference>
<keyword evidence="6" id="KW-0539">Nucleus</keyword>
<dbReference type="SUPFAM" id="SSF57667">
    <property type="entry name" value="beta-beta-alpha zinc fingers"/>
    <property type="match status" value="1"/>
</dbReference>
<gene>
    <name evidence="9" type="primary">Zfp27</name>
    <name evidence="9" type="ORF">HIPICT_R01467</name>
</gene>
<reference evidence="9 10" key="1">
    <citation type="submission" date="2019-09" db="EMBL/GenBank/DDBJ databases">
        <title>Bird 10,000 Genomes (B10K) Project - Family phase.</title>
        <authorList>
            <person name="Zhang G."/>
        </authorList>
    </citation>
    <scope>NUCLEOTIDE SEQUENCE [LARGE SCALE GENOMIC DNA]</scope>
    <source>
        <strain evidence="9">B10K-DU-002-18</strain>
        <tissue evidence="9">Muscle</tissue>
    </source>
</reference>
<feature type="non-terminal residue" evidence="9">
    <location>
        <position position="1"/>
    </location>
</feature>
<evidence type="ECO:0000256" key="7">
    <source>
        <dbReference type="PROSITE-ProRule" id="PRU00042"/>
    </source>
</evidence>
<dbReference type="AlphaFoldDB" id="A0A7L2LGX9"/>
<evidence type="ECO:0000256" key="1">
    <source>
        <dbReference type="ARBA" id="ARBA00004123"/>
    </source>
</evidence>
<dbReference type="GO" id="GO:0000978">
    <property type="term" value="F:RNA polymerase II cis-regulatory region sequence-specific DNA binding"/>
    <property type="evidence" value="ECO:0007669"/>
    <property type="project" value="TreeGrafter"/>
</dbReference>
<comment type="subcellular location">
    <subcellularLocation>
        <location evidence="1">Nucleus</location>
    </subcellularLocation>
</comment>
<evidence type="ECO:0000256" key="4">
    <source>
        <dbReference type="ARBA" id="ARBA00022771"/>
    </source>
</evidence>
<proteinExistence type="predicted"/>
<keyword evidence="2" id="KW-0479">Metal-binding</keyword>
<evidence type="ECO:0000313" key="10">
    <source>
        <dbReference type="Proteomes" id="UP000527178"/>
    </source>
</evidence>
<evidence type="ECO:0000256" key="2">
    <source>
        <dbReference type="ARBA" id="ARBA00022723"/>
    </source>
</evidence>
<comment type="caution">
    <text evidence="9">The sequence shown here is derived from an EMBL/GenBank/DDBJ whole genome shotgun (WGS) entry which is preliminary data.</text>
</comment>
<feature type="domain" description="C2H2-type" evidence="8">
    <location>
        <begin position="1"/>
        <end position="26"/>
    </location>
</feature>
<evidence type="ECO:0000259" key="8">
    <source>
        <dbReference type="PROSITE" id="PS50157"/>
    </source>
</evidence>
<keyword evidence="5" id="KW-0862">Zinc</keyword>
<evidence type="ECO:0000256" key="5">
    <source>
        <dbReference type="ARBA" id="ARBA00022833"/>
    </source>
</evidence>
<dbReference type="InterPro" id="IPR036236">
    <property type="entry name" value="Znf_C2H2_sf"/>
</dbReference>
<accession>A0A7L2LGX9</accession>
<keyword evidence="4 7" id="KW-0863">Zinc-finger</keyword>
<evidence type="ECO:0000256" key="6">
    <source>
        <dbReference type="ARBA" id="ARBA00023242"/>
    </source>
</evidence>
<keyword evidence="3" id="KW-0677">Repeat</keyword>
<name>A0A7L2LGX9_9SYLV</name>
<dbReference type="GO" id="GO:0000981">
    <property type="term" value="F:DNA-binding transcription factor activity, RNA polymerase II-specific"/>
    <property type="evidence" value="ECO:0007669"/>
    <property type="project" value="TreeGrafter"/>
</dbReference>
<sequence length="53" mass="6391">CRAGGRRWRQSSELVVHEQLRDGEKPHRFSECDKCFCRRSRLISHQRIHTGER</sequence>
<dbReference type="PANTHER" id="PTHR23226:SF416">
    <property type="entry name" value="FI01424P"/>
    <property type="match status" value="1"/>
</dbReference>
<dbReference type="Gene3D" id="3.30.160.60">
    <property type="entry name" value="Classic Zinc Finger"/>
    <property type="match status" value="1"/>
</dbReference>
<evidence type="ECO:0000256" key="3">
    <source>
        <dbReference type="ARBA" id="ARBA00022737"/>
    </source>
</evidence>
<dbReference type="PROSITE" id="PS50157">
    <property type="entry name" value="ZINC_FINGER_C2H2_2"/>
    <property type="match status" value="2"/>
</dbReference>
<feature type="non-terminal residue" evidence="9">
    <location>
        <position position="53"/>
    </location>
</feature>
<dbReference type="InterPro" id="IPR013087">
    <property type="entry name" value="Znf_C2H2_type"/>
</dbReference>